<organism evidence="1">
    <name type="scientific">Amblyomma maculatum</name>
    <name type="common">Gulf Coast tick</name>
    <dbReference type="NCBI Taxonomy" id="34609"/>
    <lineage>
        <taxon>Eukaryota</taxon>
        <taxon>Metazoa</taxon>
        <taxon>Ecdysozoa</taxon>
        <taxon>Arthropoda</taxon>
        <taxon>Chelicerata</taxon>
        <taxon>Arachnida</taxon>
        <taxon>Acari</taxon>
        <taxon>Parasitiformes</taxon>
        <taxon>Ixodida</taxon>
        <taxon>Ixodoidea</taxon>
        <taxon>Ixodidae</taxon>
        <taxon>Amblyomminae</taxon>
        <taxon>Amblyomma</taxon>
    </lineage>
</organism>
<proteinExistence type="evidence at transcript level"/>
<dbReference type="PANTHER" id="PTHR39945:SF1">
    <property type="entry name" value="FI14129P"/>
    <property type="match status" value="1"/>
</dbReference>
<name>G3MIC8_AMBMU</name>
<feature type="non-terminal residue" evidence="1">
    <location>
        <position position="1"/>
    </location>
</feature>
<dbReference type="AlphaFoldDB" id="G3MIC8"/>
<dbReference type="EMBL" id="JO841629">
    <property type="protein sequence ID" value="AEO33246.1"/>
    <property type="molecule type" value="mRNA"/>
</dbReference>
<protein>
    <submittedName>
        <fullName evidence="1">Uncharacterized protein</fullName>
    </submittedName>
</protein>
<evidence type="ECO:0000313" key="1">
    <source>
        <dbReference type="EMBL" id="AEO33246.1"/>
    </source>
</evidence>
<dbReference type="PANTHER" id="PTHR39945">
    <property type="entry name" value="FI14129P"/>
    <property type="match status" value="1"/>
</dbReference>
<accession>G3MIC8</accession>
<sequence length="160" mass="17272">RPATRQRDGAQNIRRVLKAAARLSPSMLDTRCVSHQCAFALSSTSPRSAQERADTMFLVWVLVTCLNNSCSDPPASGGVPSWPVLEAETLLGECLPASEVRALCQRCAKVTKNAKAYRMCCTDDAGNSTESGRTYCKRLLEHTVGSIGDDLLEGGRTPVL</sequence>
<reference evidence="1" key="1">
    <citation type="journal article" date="2011" name="PLoS ONE">
        <title>A deep insight into the sialotranscriptome of the gulf coast tick, Amblyomma maculatum.</title>
        <authorList>
            <person name="Karim S."/>
            <person name="Singh P."/>
            <person name="Ribeiro J.M."/>
        </authorList>
    </citation>
    <scope>NUCLEOTIDE SEQUENCE</scope>
    <source>
        <tissue evidence="1">Salivary gland</tissue>
    </source>
</reference>